<evidence type="ECO:0000313" key="3">
    <source>
        <dbReference type="EMBL" id="KRG61879.1"/>
    </source>
</evidence>
<dbReference type="InterPro" id="IPR027417">
    <property type="entry name" value="P-loop_NTPase"/>
</dbReference>
<feature type="transmembrane region" description="Helical" evidence="1">
    <location>
        <begin position="78"/>
        <end position="102"/>
    </location>
</feature>
<dbReference type="GO" id="GO:0004715">
    <property type="term" value="F:non-membrane spanning protein tyrosine kinase activity"/>
    <property type="evidence" value="ECO:0007669"/>
    <property type="project" value="UniProtKB-EC"/>
</dbReference>
<name>A0A0R0C703_9GAMM</name>
<evidence type="ECO:0000313" key="4">
    <source>
        <dbReference type="Proteomes" id="UP000051863"/>
    </source>
</evidence>
<dbReference type="Gene3D" id="3.40.50.300">
    <property type="entry name" value="P-loop containing nucleotide triphosphate hydrolases"/>
    <property type="match status" value="1"/>
</dbReference>
<dbReference type="RefSeq" id="WP_275452874.1">
    <property type="nucleotide sequence ID" value="NZ_LDJJ01000095.1"/>
</dbReference>
<reference evidence="3 4" key="1">
    <citation type="submission" date="2015-05" db="EMBL/GenBank/DDBJ databases">
        <title>Genome sequencing and analysis of members of genus Stenotrophomonas.</title>
        <authorList>
            <person name="Patil P.P."/>
            <person name="Midha S."/>
            <person name="Patil P.B."/>
        </authorList>
    </citation>
    <scope>NUCLEOTIDE SEQUENCE [LARGE SCALE GENOMIC DNA]</scope>
    <source>
        <strain evidence="3 4">DSM 18941</strain>
    </source>
</reference>
<dbReference type="PATRIC" id="fig|405446.3.peg.3959"/>
<dbReference type="InterPro" id="IPR050445">
    <property type="entry name" value="Bact_polysacc_biosynth/exp"/>
</dbReference>
<dbReference type="Proteomes" id="UP000051863">
    <property type="component" value="Unassembled WGS sequence"/>
</dbReference>
<keyword evidence="4" id="KW-1185">Reference proteome</keyword>
<protein>
    <submittedName>
        <fullName evidence="3">Tyrosine protein kinase</fullName>
        <ecNumber evidence="3">2.7.10.2</ecNumber>
    </submittedName>
</protein>
<proteinExistence type="predicted"/>
<keyword evidence="1" id="KW-0472">Membrane</keyword>
<feature type="transmembrane region" description="Helical" evidence="1">
    <location>
        <begin position="114"/>
        <end position="131"/>
    </location>
</feature>
<sequence length="172" mass="18119">GLQARKDGFRNDVSNLPDTQQELLRFTRDLTVSNELYTALLNQAQQLDVARAGTVGNVRIVDSAVADMSNPVAPKKAMIVLAMTLLGALLSVACVFVLRMLNPGIEDPADIEELGLPVYAAIPLSASASLAQTRKAGRGKRNRGGVDAGPQLLASAAPADLAVEALRSLRTS</sequence>
<dbReference type="GO" id="GO:0005886">
    <property type="term" value="C:plasma membrane"/>
    <property type="evidence" value="ECO:0007669"/>
    <property type="project" value="TreeGrafter"/>
</dbReference>
<evidence type="ECO:0000259" key="2">
    <source>
        <dbReference type="Pfam" id="PF13807"/>
    </source>
</evidence>
<feature type="non-terminal residue" evidence="3">
    <location>
        <position position="172"/>
    </location>
</feature>
<dbReference type="EMBL" id="LDJJ01000095">
    <property type="protein sequence ID" value="KRG61879.1"/>
    <property type="molecule type" value="Genomic_DNA"/>
</dbReference>
<dbReference type="PANTHER" id="PTHR32309">
    <property type="entry name" value="TYROSINE-PROTEIN KINASE"/>
    <property type="match status" value="1"/>
</dbReference>
<keyword evidence="3" id="KW-0808">Transferase</keyword>
<dbReference type="AlphaFoldDB" id="A0A0R0C703"/>
<feature type="domain" description="Tyrosine-protein kinase G-rich" evidence="2">
    <location>
        <begin position="18"/>
        <end position="100"/>
    </location>
</feature>
<evidence type="ECO:0000256" key="1">
    <source>
        <dbReference type="SAM" id="Phobius"/>
    </source>
</evidence>
<gene>
    <name evidence="3" type="ORF">ABB27_18760</name>
</gene>
<comment type="caution">
    <text evidence="3">The sequence shown here is derived from an EMBL/GenBank/DDBJ whole genome shotgun (WGS) entry which is preliminary data.</text>
</comment>
<dbReference type="EC" id="2.7.10.2" evidence="3"/>
<dbReference type="PANTHER" id="PTHR32309:SF32">
    <property type="entry name" value="TYROSINE-PROTEIN KINASE ETK-RELATED"/>
    <property type="match status" value="1"/>
</dbReference>
<feature type="non-terminal residue" evidence="3">
    <location>
        <position position="1"/>
    </location>
</feature>
<organism evidence="3 4">
    <name type="scientific">Stenotrophomonas terrae</name>
    <dbReference type="NCBI Taxonomy" id="405446"/>
    <lineage>
        <taxon>Bacteria</taxon>
        <taxon>Pseudomonadati</taxon>
        <taxon>Pseudomonadota</taxon>
        <taxon>Gammaproteobacteria</taxon>
        <taxon>Lysobacterales</taxon>
        <taxon>Lysobacteraceae</taxon>
        <taxon>Stenotrophomonas</taxon>
    </lineage>
</organism>
<accession>A0A0R0C703</accession>
<keyword evidence="3" id="KW-0418">Kinase</keyword>
<keyword evidence="1" id="KW-0812">Transmembrane</keyword>
<dbReference type="Pfam" id="PF13807">
    <property type="entry name" value="GNVR"/>
    <property type="match status" value="1"/>
</dbReference>
<dbReference type="InterPro" id="IPR032807">
    <property type="entry name" value="GNVR"/>
</dbReference>
<keyword evidence="1" id="KW-1133">Transmembrane helix</keyword>